<sequence length="86" mass="10283">MTQKEAWDLVIKNTRLIYYFIKKHPDIKKHEWDDVYQSAVIRAQRLIERHGDAYKNKILEQSVAYYAAKLRKVSYREVLTKEGVIA</sequence>
<keyword evidence="2" id="KW-1185">Reference proteome</keyword>
<dbReference type="AlphaFoldDB" id="A0A329MRV5"/>
<dbReference type="EMBL" id="QMFB01000001">
    <property type="protein sequence ID" value="RAV22665.1"/>
    <property type="molecule type" value="Genomic_DNA"/>
</dbReference>
<protein>
    <submittedName>
        <fullName evidence="1">Uncharacterized protein</fullName>
    </submittedName>
</protein>
<proteinExistence type="predicted"/>
<evidence type="ECO:0000313" key="1">
    <source>
        <dbReference type="EMBL" id="RAV22665.1"/>
    </source>
</evidence>
<reference evidence="1 2" key="1">
    <citation type="journal article" date="2009" name="Int. J. Syst. Evol. Microbiol.">
        <title>Paenibacillus contaminans sp. nov., isolated from a contaminated laboratory plate.</title>
        <authorList>
            <person name="Chou J.H."/>
            <person name="Lee J.H."/>
            <person name="Lin M.C."/>
            <person name="Chang P.S."/>
            <person name="Arun A.B."/>
            <person name="Young C.C."/>
            <person name="Chen W.M."/>
        </authorList>
    </citation>
    <scope>NUCLEOTIDE SEQUENCE [LARGE SCALE GENOMIC DNA]</scope>
    <source>
        <strain evidence="1 2">CKOBP-6</strain>
    </source>
</reference>
<name>A0A329MRV5_9BACL</name>
<accession>A0A329MRV5</accession>
<dbReference type="RefSeq" id="WP_113028776.1">
    <property type="nucleotide sequence ID" value="NZ_QMFB01000001.1"/>
</dbReference>
<organism evidence="1 2">
    <name type="scientific">Paenibacillus contaminans</name>
    <dbReference type="NCBI Taxonomy" id="450362"/>
    <lineage>
        <taxon>Bacteria</taxon>
        <taxon>Bacillati</taxon>
        <taxon>Bacillota</taxon>
        <taxon>Bacilli</taxon>
        <taxon>Bacillales</taxon>
        <taxon>Paenibacillaceae</taxon>
        <taxon>Paenibacillus</taxon>
    </lineage>
</organism>
<dbReference type="Proteomes" id="UP000250369">
    <property type="component" value="Unassembled WGS sequence"/>
</dbReference>
<gene>
    <name evidence="1" type="ORF">DQG23_00140</name>
</gene>
<evidence type="ECO:0000313" key="2">
    <source>
        <dbReference type="Proteomes" id="UP000250369"/>
    </source>
</evidence>
<comment type="caution">
    <text evidence="1">The sequence shown here is derived from an EMBL/GenBank/DDBJ whole genome shotgun (WGS) entry which is preliminary data.</text>
</comment>